<sequence precursor="true">MAIKTRVTVTALIAALTVSFTVPVASATPVHSNTQTMEQDSLQVEDSFDDSIPDEVMLTAIEEASEEFPDPTADPEGYERAITHSVQRQMGHNEGVAPRIAPAVIIGARIAMCAASAYPSLAALDGNAGYAHNAGLMGNILASCIGGGLAGPTVAKWIMKNPRIFGGILNSIGLGHLAADSAQ</sequence>
<protein>
    <submittedName>
        <fullName evidence="2">Uncharacterized protein</fullName>
    </submittedName>
</protein>
<dbReference type="Proteomes" id="UP000296352">
    <property type="component" value="Chromosome"/>
</dbReference>
<accession>A0A4P7QD33</accession>
<dbReference type="EMBL" id="CP039247">
    <property type="protein sequence ID" value="QCB27492.1"/>
    <property type="molecule type" value="Genomic_DNA"/>
</dbReference>
<proteinExistence type="predicted"/>
<feature type="signal peptide" evidence="1">
    <location>
        <begin position="1"/>
        <end position="27"/>
    </location>
</feature>
<evidence type="ECO:0000256" key="1">
    <source>
        <dbReference type="SAM" id="SignalP"/>
    </source>
</evidence>
<reference evidence="2 3" key="1">
    <citation type="submission" date="2019-04" db="EMBL/GenBank/DDBJ databases">
        <title>Corynebacterium endometrii sp. nov., isolated from the uterus of a cow with endometritis.</title>
        <authorList>
            <person name="Ballas P."/>
            <person name="Ruckert C."/>
            <person name="Wagener K."/>
            <person name="Drillich M."/>
            <person name="Kaempfer P."/>
            <person name="Busse H.-J."/>
            <person name="Ehling-Schulz M."/>
        </authorList>
    </citation>
    <scope>NUCLEOTIDE SEQUENCE [LARGE SCALE GENOMIC DNA]</scope>
    <source>
        <strain evidence="2 3">LMM-1653</strain>
    </source>
</reference>
<dbReference type="KEGG" id="cee:CENDO_00940"/>
<organism evidence="2 3">
    <name type="scientific">Corynebacterium endometrii</name>
    <dbReference type="NCBI Taxonomy" id="2488819"/>
    <lineage>
        <taxon>Bacteria</taxon>
        <taxon>Bacillati</taxon>
        <taxon>Actinomycetota</taxon>
        <taxon>Actinomycetes</taxon>
        <taxon>Mycobacteriales</taxon>
        <taxon>Corynebacteriaceae</taxon>
        <taxon>Corynebacterium</taxon>
    </lineage>
</organism>
<gene>
    <name evidence="2" type="ORF">CENDO_00940</name>
</gene>
<feature type="chain" id="PRO_5020301390" evidence="1">
    <location>
        <begin position="28"/>
        <end position="183"/>
    </location>
</feature>
<evidence type="ECO:0000313" key="2">
    <source>
        <dbReference type="EMBL" id="QCB27492.1"/>
    </source>
</evidence>
<dbReference type="AlphaFoldDB" id="A0A4P7QD33"/>
<name>A0A4P7QD33_9CORY</name>
<keyword evidence="3" id="KW-1185">Reference proteome</keyword>
<keyword evidence="1" id="KW-0732">Signal</keyword>
<evidence type="ECO:0000313" key="3">
    <source>
        <dbReference type="Proteomes" id="UP000296352"/>
    </source>
</evidence>